<dbReference type="PANTHER" id="PTHR22594:SF34">
    <property type="entry name" value="ASPARAGINE--TRNA LIGASE, MITOCHONDRIAL-RELATED"/>
    <property type="match status" value="1"/>
</dbReference>
<dbReference type="GO" id="GO:0006421">
    <property type="term" value="P:asparaginyl-tRNA aminoacylation"/>
    <property type="evidence" value="ECO:0007669"/>
    <property type="project" value="TreeGrafter"/>
</dbReference>
<evidence type="ECO:0000256" key="2">
    <source>
        <dbReference type="ARBA" id="ARBA00022741"/>
    </source>
</evidence>
<dbReference type="AlphaFoldDB" id="T0ZEP6"/>
<dbReference type="GO" id="GO:0004816">
    <property type="term" value="F:asparagine-tRNA ligase activity"/>
    <property type="evidence" value="ECO:0007669"/>
    <property type="project" value="TreeGrafter"/>
</dbReference>
<keyword evidence="1" id="KW-0436">Ligase</keyword>
<evidence type="ECO:0000259" key="6">
    <source>
        <dbReference type="Pfam" id="PF00152"/>
    </source>
</evidence>
<evidence type="ECO:0000256" key="4">
    <source>
        <dbReference type="ARBA" id="ARBA00022917"/>
    </source>
</evidence>
<name>T0ZEP6_9ZZZZ</name>
<evidence type="ECO:0000256" key="1">
    <source>
        <dbReference type="ARBA" id="ARBA00022598"/>
    </source>
</evidence>
<dbReference type="PANTHER" id="PTHR22594">
    <property type="entry name" value="ASPARTYL/LYSYL-TRNA SYNTHETASE"/>
    <property type="match status" value="1"/>
</dbReference>
<comment type="caution">
    <text evidence="7">The sequence shown here is derived from an EMBL/GenBank/DDBJ whole genome shotgun (WGS) entry which is preliminary data.</text>
</comment>
<keyword evidence="4" id="KW-0648">Protein biosynthesis</keyword>
<proteinExistence type="predicted"/>
<keyword evidence="2" id="KW-0547">Nucleotide-binding</keyword>
<keyword evidence="5 7" id="KW-0030">Aminoacyl-tRNA synthetase</keyword>
<dbReference type="SUPFAM" id="SSF55681">
    <property type="entry name" value="Class II aaRS and biotin synthetases"/>
    <property type="match status" value="1"/>
</dbReference>
<gene>
    <name evidence="7" type="ORF">B1A_21326</name>
</gene>
<organism evidence="7">
    <name type="scientific">mine drainage metagenome</name>
    <dbReference type="NCBI Taxonomy" id="410659"/>
    <lineage>
        <taxon>unclassified sequences</taxon>
        <taxon>metagenomes</taxon>
        <taxon>ecological metagenomes</taxon>
    </lineage>
</organism>
<evidence type="ECO:0000256" key="3">
    <source>
        <dbReference type="ARBA" id="ARBA00022840"/>
    </source>
</evidence>
<protein>
    <submittedName>
        <fullName evidence="7">Asparaginyl-tRNA synthetase</fullName>
    </submittedName>
</protein>
<accession>T0ZEP6</accession>
<dbReference type="InterPro" id="IPR045864">
    <property type="entry name" value="aa-tRNA-synth_II/BPL/LPL"/>
</dbReference>
<dbReference type="Gene3D" id="3.30.930.10">
    <property type="entry name" value="Bira Bifunctional Protein, Domain 2"/>
    <property type="match status" value="1"/>
</dbReference>
<dbReference type="GO" id="GO:0005524">
    <property type="term" value="F:ATP binding"/>
    <property type="evidence" value="ECO:0007669"/>
    <property type="project" value="UniProtKB-KW"/>
</dbReference>
<dbReference type="InterPro" id="IPR004364">
    <property type="entry name" value="Aa-tRNA-synt_II"/>
</dbReference>
<dbReference type="Pfam" id="PF00152">
    <property type="entry name" value="tRNA-synt_2"/>
    <property type="match status" value="1"/>
</dbReference>
<feature type="non-terminal residue" evidence="7">
    <location>
        <position position="1"/>
    </location>
</feature>
<evidence type="ECO:0000256" key="5">
    <source>
        <dbReference type="ARBA" id="ARBA00023146"/>
    </source>
</evidence>
<sequence length="81" mass="8915">APFARLSYDEAIERLRARGFAIRWGQDLGTAEERALTMEEAAPIFLTRFPKEIKAFYMLETPGNPATVEAADLLAPEGTGS</sequence>
<reference evidence="7" key="1">
    <citation type="submission" date="2013-08" db="EMBL/GenBank/DDBJ databases">
        <authorList>
            <person name="Mendez C."/>
            <person name="Richter M."/>
            <person name="Ferrer M."/>
            <person name="Sanchez J."/>
        </authorList>
    </citation>
    <scope>NUCLEOTIDE SEQUENCE</scope>
</reference>
<dbReference type="EMBL" id="AUZX01015763">
    <property type="protein sequence ID" value="EQD28100.1"/>
    <property type="molecule type" value="Genomic_DNA"/>
</dbReference>
<keyword evidence="3" id="KW-0067">ATP-binding</keyword>
<feature type="domain" description="Aminoacyl-tRNA synthetase class II (D/K/N)" evidence="6">
    <location>
        <begin position="2"/>
        <end position="76"/>
    </location>
</feature>
<reference evidence="7" key="2">
    <citation type="journal article" date="2014" name="ISME J.">
        <title>Microbial stratification in low pH oxic and suboxic macroscopic growths along an acid mine drainage.</title>
        <authorList>
            <person name="Mendez-Garcia C."/>
            <person name="Mesa V."/>
            <person name="Sprenger R.R."/>
            <person name="Richter M."/>
            <person name="Diez M.S."/>
            <person name="Solano J."/>
            <person name="Bargiela R."/>
            <person name="Golyshina O.V."/>
            <person name="Manteca A."/>
            <person name="Ramos J.L."/>
            <person name="Gallego J.R."/>
            <person name="Llorente I."/>
            <person name="Martins Dos Santos V.A."/>
            <person name="Jensen O.N."/>
            <person name="Pelaez A.I."/>
            <person name="Sanchez J."/>
            <person name="Ferrer M."/>
        </authorList>
    </citation>
    <scope>NUCLEOTIDE SEQUENCE</scope>
</reference>
<evidence type="ECO:0000313" key="7">
    <source>
        <dbReference type="EMBL" id="EQD28100.1"/>
    </source>
</evidence>